<dbReference type="Pfam" id="PF00303">
    <property type="entry name" value="Thymidylat_synt"/>
    <property type="match status" value="1"/>
</dbReference>
<evidence type="ECO:0000313" key="3">
    <source>
        <dbReference type="EMBL" id="GAA4639649.1"/>
    </source>
</evidence>
<reference evidence="4" key="1">
    <citation type="journal article" date="2019" name="Int. J. Syst. Evol. Microbiol.">
        <title>The Global Catalogue of Microorganisms (GCM) 10K type strain sequencing project: providing services to taxonomists for standard genome sequencing and annotation.</title>
        <authorList>
            <consortium name="The Broad Institute Genomics Platform"/>
            <consortium name="The Broad Institute Genome Sequencing Center for Infectious Disease"/>
            <person name="Wu L."/>
            <person name="Ma J."/>
        </authorList>
    </citation>
    <scope>NUCLEOTIDE SEQUENCE [LARGE SCALE GENOMIC DNA]</scope>
    <source>
        <strain evidence="4">JCM 17939</strain>
    </source>
</reference>
<dbReference type="Gene3D" id="3.30.572.10">
    <property type="entry name" value="Thymidylate synthase/dCMP hydroxymethylase domain"/>
    <property type="match status" value="1"/>
</dbReference>
<dbReference type="SUPFAM" id="SSF55831">
    <property type="entry name" value="Thymidylate synthase/dCMP hydroxymethylase"/>
    <property type="match status" value="1"/>
</dbReference>
<dbReference type="InterPro" id="IPR036926">
    <property type="entry name" value="Thymidate_synth/dCMP_Mease_sf"/>
</dbReference>
<dbReference type="InterPro" id="IPR023451">
    <property type="entry name" value="Thymidate_synth/dCMP_Mease_dom"/>
</dbReference>
<proteinExistence type="predicted"/>
<evidence type="ECO:0000259" key="2">
    <source>
        <dbReference type="Pfam" id="PF00303"/>
    </source>
</evidence>
<protein>
    <recommendedName>
        <fullName evidence="2">Thymidylate synthase/dCMP hydroxymethylase domain-containing protein</fullName>
    </recommendedName>
</protein>
<name>A0ABP8UU57_9ACTN</name>
<evidence type="ECO:0000313" key="4">
    <source>
        <dbReference type="Proteomes" id="UP001501442"/>
    </source>
</evidence>
<dbReference type="EMBL" id="BAABHK010000028">
    <property type="protein sequence ID" value="GAA4639649.1"/>
    <property type="molecule type" value="Genomic_DNA"/>
</dbReference>
<evidence type="ECO:0000256" key="1">
    <source>
        <dbReference type="ARBA" id="ARBA00022679"/>
    </source>
</evidence>
<accession>A0ABP8UU57</accession>
<gene>
    <name evidence="3" type="ORF">GCM10023196_102100</name>
</gene>
<feature type="domain" description="Thymidylate synthase/dCMP hydroxymethylase" evidence="2">
    <location>
        <begin position="80"/>
        <end position="196"/>
    </location>
</feature>
<sequence length="208" mass="23039">MERWLTCGEAWIGLMRHVWTTGEVGLDDRGPVIEASSRLFEIAALGWDDPIIQTYGDAEAVARYTAKFTRTDVVPPFKYSYGARLRDLRGVDQLDWVIELLRARPWTKSGWISLTVPGERQDAVPCLAALAFRLRSRRMAMTATFRSQNAYTSYLNYIPLRAVQLEVAEAVGVPAGTMRVFVDVPHVYIADTGAVTGVLAGTATRSAA</sequence>
<keyword evidence="1" id="KW-0808">Transferase</keyword>
<dbReference type="RefSeq" id="WP_345443151.1">
    <property type="nucleotide sequence ID" value="NZ_BAABHK010000028.1"/>
</dbReference>
<comment type="caution">
    <text evidence="3">The sequence shown here is derived from an EMBL/GenBank/DDBJ whole genome shotgun (WGS) entry which is preliminary data.</text>
</comment>
<dbReference type="Proteomes" id="UP001501442">
    <property type="component" value="Unassembled WGS sequence"/>
</dbReference>
<keyword evidence="4" id="KW-1185">Reference proteome</keyword>
<organism evidence="3 4">
    <name type="scientific">Actinoallomurus vinaceus</name>
    <dbReference type="NCBI Taxonomy" id="1080074"/>
    <lineage>
        <taxon>Bacteria</taxon>
        <taxon>Bacillati</taxon>
        <taxon>Actinomycetota</taxon>
        <taxon>Actinomycetes</taxon>
        <taxon>Streptosporangiales</taxon>
        <taxon>Thermomonosporaceae</taxon>
        <taxon>Actinoallomurus</taxon>
    </lineage>
</organism>